<protein>
    <submittedName>
        <fullName evidence="2">Zinc finger CCCH domain-containing protein 15-like</fullName>
    </submittedName>
</protein>
<sequence>SSPIKMHNKDVCSPSSKSGFGVGINTADRKQSNTGAFASSSSALTNASLPSLAGNCSNGGEVEALQKENGELRTVKKDLQKNKILSKRITSPIKMHVKNVCSSSSKGGIGVEVDNTAGHMQSDAGAFAFSDLINENQPDAGNCSNKGEAGTDFNMYVIQNDQHTVKTSKEVKALEKDLNLAKRLEILFSSLFNRVY</sequence>
<comment type="caution">
    <text evidence="2">The sequence shown here is derived from an EMBL/GenBank/DDBJ whole genome shotgun (WGS) entry which is preliminary data.</text>
</comment>
<evidence type="ECO:0000313" key="2">
    <source>
        <dbReference type="EMBL" id="MCI08711.1"/>
    </source>
</evidence>
<evidence type="ECO:0000256" key="1">
    <source>
        <dbReference type="SAM" id="MobiDB-lite"/>
    </source>
</evidence>
<proteinExistence type="predicted"/>
<feature type="non-terminal residue" evidence="2">
    <location>
        <position position="1"/>
    </location>
</feature>
<evidence type="ECO:0000313" key="3">
    <source>
        <dbReference type="Proteomes" id="UP000265520"/>
    </source>
</evidence>
<organism evidence="2 3">
    <name type="scientific">Trifolium medium</name>
    <dbReference type="NCBI Taxonomy" id="97028"/>
    <lineage>
        <taxon>Eukaryota</taxon>
        <taxon>Viridiplantae</taxon>
        <taxon>Streptophyta</taxon>
        <taxon>Embryophyta</taxon>
        <taxon>Tracheophyta</taxon>
        <taxon>Spermatophyta</taxon>
        <taxon>Magnoliopsida</taxon>
        <taxon>eudicotyledons</taxon>
        <taxon>Gunneridae</taxon>
        <taxon>Pentapetalae</taxon>
        <taxon>rosids</taxon>
        <taxon>fabids</taxon>
        <taxon>Fabales</taxon>
        <taxon>Fabaceae</taxon>
        <taxon>Papilionoideae</taxon>
        <taxon>50 kb inversion clade</taxon>
        <taxon>NPAAA clade</taxon>
        <taxon>Hologalegina</taxon>
        <taxon>IRL clade</taxon>
        <taxon>Trifolieae</taxon>
        <taxon>Trifolium</taxon>
    </lineage>
</organism>
<keyword evidence="3" id="KW-1185">Reference proteome</keyword>
<name>A0A392P9A5_9FABA</name>
<dbReference type="Proteomes" id="UP000265520">
    <property type="component" value="Unassembled WGS sequence"/>
</dbReference>
<dbReference type="AlphaFoldDB" id="A0A392P9A5"/>
<dbReference type="EMBL" id="LXQA010070005">
    <property type="protein sequence ID" value="MCI08711.1"/>
    <property type="molecule type" value="Genomic_DNA"/>
</dbReference>
<accession>A0A392P9A5</accession>
<reference evidence="2 3" key="1">
    <citation type="journal article" date="2018" name="Front. Plant Sci.">
        <title>Red Clover (Trifolium pratense) and Zigzag Clover (T. medium) - A Picture of Genomic Similarities and Differences.</title>
        <authorList>
            <person name="Dluhosova J."/>
            <person name="Istvanek J."/>
            <person name="Nedelnik J."/>
            <person name="Repkova J."/>
        </authorList>
    </citation>
    <scope>NUCLEOTIDE SEQUENCE [LARGE SCALE GENOMIC DNA]</scope>
    <source>
        <strain evidence="3">cv. 10/8</strain>
        <tissue evidence="2">Leaf</tissue>
    </source>
</reference>
<feature type="region of interest" description="Disordered" evidence="1">
    <location>
        <begin position="1"/>
        <end position="26"/>
    </location>
</feature>